<dbReference type="EMBL" id="VMNW02000081">
    <property type="protein sequence ID" value="KAA9152988.1"/>
    <property type="molecule type" value="Genomic_DNA"/>
</dbReference>
<gene>
    <name evidence="2" type="ORF">FPZ12_035700</name>
</gene>
<dbReference type="GO" id="GO:0032259">
    <property type="term" value="P:methylation"/>
    <property type="evidence" value="ECO:0007669"/>
    <property type="project" value="UniProtKB-KW"/>
</dbReference>
<feature type="domain" description="Methyltransferase type 11" evidence="1">
    <location>
        <begin position="42"/>
        <end position="136"/>
    </location>
</feature>
<dbReference type="Gene3D" id="3.40.50.150">
    <property type="entry name" value="Vaccinia Virus protein VP39"/>
    <property type="match status" value="1"/>
</dbReference>
<dbReference type="InterPro" id="IPR029063">
    <property type="entry name" value="SAM-dependent_MTases_sf"/>
</dbReference>
<dbReference type="PANTHER" id="PTHR43591:SF24">
    <property type="entry name" value="2-METHOXY-6-POLYPRENYL-1,4-BENZOQUINOL METHYLASE, MITOCHONDRIAL"/>
    <property type="match status" value="1"/>
</dbReference>
<comment type="caution">
    <text evidence="2">The sequence shown here is derived from an EMBL/GenBank/DDBJ whole genome shotgun (WGS) entry which is preliminary data.</text>
</comment>
<dbReference type="Pfam" id="PF08241">
    <property type="entry name" value="Methyltransf_11"/>
    <property type="match status" value="1"/>
</dbReference>
<proteinExistence type="predicted"/>
<dbReference type="OrthoDB" id="9777638at2"/>
<evidence type="ECO:0000259" key="1">
    <source>
        <dbReference type="Pfam" id="PF08241"/>
    </source>
</evidence>
<dbReference type="Proteomes" id="UP000319769">
    <property type="component" value="Unassembled WGS sequence"/>
</dbReference>
<dbReference type="CDD" id="cd02440">
    <property type="entry name" value="AdoMet_MTases"/>
    <property type="match status" value="1"/>
</dbReference>
<evidence type="ECO:0000313" key="2">
    <source>
        <dbReference type="EMBL" id="KAA9152988.1"/>
    </source>
</evidence>
<dbReference type="RefSeq" id="WP_144751408.1">
    <property type="nucleotide sequence ID" value="NZ_VMNW02000081.1"/>
</dbReference>
<dbReference type="AlphaFoldDB" id="A0A5N0UQ30"/>
<dbReference type="GO" id="GO:0008757">
    <property type="term" value="F:S-adenosylmethionine-dependent methyltransferase activity"/>
    <property type="evidence" value="ECO:0007669"/>
    <property type="project" value="InterPro"/>
</dbReference>
<accession>A0A5N0UQ30</accession>
<organism evidence="2 3">
    <name type="scientific">Amycolatopsis acidicola</name>
    <dbReference type="NCBI Taxonomy" id="2596893"/>
    <lineage>
        <taxon>Bacteria</taxon>
        <taxon>Bacillati</taxon>
        <taxon>Actinomycetota</taxon>
        <taxon>Actinomycetes</taxon>
        <taxon>Pseudonocardiales</taxon>
        <taxon>Pseudonocardiaceae</taxon>
        <taxon>Amycolatopsis</taxon>
    </lineage>
</organism>
<keyword evidence="2" id="KW-0489">Methyltransferase</keyword>
<name>A0A5N0UQ30_9PSEU</name>
<reference evidence="2" key="1">
    <citation type="submission" date="2019-09" db="EMBL/GenBank/DDBJ databases">
        <authorList>
            <person name="Teo W.F.A."/>
            <person name="Duangmal K."/>
        </authorList>
    </citation>
    <scope>NUCLEOTIDE SEQUENCE [LARGE SCALE GENOMIC DNA]</scope>
    <source>
        <strain evidence="2">K81G1</strain>
    </source>
</reference>
<keyword evidence="2" id="KW-0808">Transferase</keyword>
<dbReference type="InterPro" id="IPR013216">
    <property type="entry name" value="Methyltransf_11"/>
</dbReference>
<keyword evidence="3" id="KW-1185">Reference proteome</keyword>
<dbReference type="SUPFAM" id="SSF53335">
    <property type="entry name" value="S-adenosyl-L-methionine-dependent methyltransferases"/>
    <property type="match status" value="1"/>
</dbReference>
<dbReference type="PANTHER" id="PTHR43591">
    <property type="entry name" value="METHYLTRANSFERASE"/>
    <property type="match status" value="1"/>
</dbReference>
<sequence>MLWNENSGAHRVRYAQVFEAETRRHDQRFRELVPIAAGDAVLDVGCGTGVSTREAARFAASVLGADLSEVMLEHARQQSADLPNVRYLRADAQVHPFPEAGFDVVISRFGVMFFADPVAAFRNLARALRPGGRLAILVWQHREHNEWALAPLEALAPAKELPPPGPAFSFADPGRVEEILVTAGFHDVRFTDIREPVYYGPDPETAEGFVLGLQDPREALAASEDRRGALARLRNTLAGHATEDGVLFDSRTWLVRARCSG</sequence>
<protein>
    <submittedName>
        <fullName evidence="2">Methyltransferase domain-containing protein</fullName>
    </submittedName>
</protein>
<evidence type="ECO:0000313" key="3">
    <source>
        <dbReference type="Proteomes" id="UP000319769"/>
    </source>
</evidence>